<comment type="caution">
    <text evidence="1">The sequence shown here is derived from an EMBL/GenBank/DDBJ whole genome shotgun (WGS) entry which is preliminary data.</text>
</comment>
<protein>
    <submittedName>
        <fullName evidence="1">Uncharacterized protein</fullName>
    </submittedName>
</protein>
<sequence>MNAEVMPLFWRIAEHEQNGLEAVSLLMPAPASGEAPAEFPTEVCFRSSREQKPPVDLRWSDEDSDLFMSLLDRVVDVEEDNEVTLDINDGIVQGIVQLVALARFKKPAPTDDLVGDDFNTEREETEIGDLVALNTRYGYVLAIVVGLDSIDTTCVLLESVVDDAGLTLVAENTLVIANRLSILPGCFADSDVGQGETRH</sequence>
<evidence type="ECO:0000313" key="2">
    <source>
        <dbReference type="Proteomes" id="UP001620597"/>
    </source>
</evidence>
<reference evidence="1 2" key="1">
    <citation type="submission" date="2024-03" db="EMBL/GenBank/DDBJ databases">
        <title>High-quality draft genome sequence of Oceanobacter sp. wDCs-4.</title>
        <authorList>
            <person name="Dong C."/>
        </authorList>
    </citation>
    <scope>NUCLEOTIDE SEQUENCE [LARGE SCALE GENOMIC DNA]</scope>
    <source>
        <strain evidence="2">wDCs-4</strain>
    </source>
</reference>
<dbReference type="Proteomes" id="UP001620597">
    <property type="component" value="Unassembled WGS sequence"/>
</dbReference>
<name>A0ABW8NJV7_9GAMM</name>
<proteinExistence type="predicted"/>
<evidence type="ECO:0000313" key="1">
    <source>
        <dbReference type="EMBL" id="MFK4753242.1"/>
    </source>
</evidence>
<organism evidence="1 2">
    <name type="scientific">Oceanobacter antarcticus</name>
    <dbReference type="NCBI Taxonomy" id="3133425"/>
    <lineage>
        <taxon>Bacteria</taxon>
        <taxon>Pseudomonadati</taxon>
        <taxon>Pseudomonadota</taxon>
        <taxon>Gammaproteobacteria</taxon>
        <taxon>Oceanospirillales</taxon>
        <taxon>Oceanospirillaceae</taxon>
        <taxon>Oceanobacter</taxon>
    </lineage>
</organism>
<gene>
    <name evidence="1" type="ORF">WG929_12535</name>
</gene>
<keyword evidence="2" id="KW-1185">Reference proteome</keyword>
<accession>A0ABW8NJV7</accession>
<dbReference type="EMBL" id="JBBKTX010000014">
    <property type="protein sequence ID" value="MFK4753242.1"/>
    <property type="molecule type" value="Genomic_DNA"/>
</dbReference>
<dbReference type="RefSeq" id="WP_416206307.1">
    <property type="nucleotide sequence ID" value="NZ_JBBKTX010000014.1"/>
</dbReference>